<keyword evidence="2" id="KW-1185">Reference proteome</keyword>
<dbReference type="Pfam" id="PF11899">
    <property type="entry name" value="DUF3419"/>
    <property type="match status" value="1"/>
</dbReference>
<name>A0ABY9KBR8_9HYPH</name>
<dbReference type="Proteomes" id="UP001225788">
    <property type="component" value="Plasmid unnamed1"/>
</dbReference>
<keyword evidence="1" id="KW-0614">Plasmid</keyword>
<dbReference type="InterPro" id="IPR021829">
    <property type="entry name" value="DUF3419"/>
</dbReference>
<organism evidence="1 2">
    <name type="scientific">Shinella oryzae</name>
    <dbReference type="NCBI Taxonomy" id="2871820"/>
    <lineage>
        <taxon>Bacteria</taxon>
        <taxon>Pseudomonadati</taxon>
        <taxon>Pseudomonadota</taxon>
        <taxon>Alphaproteobacteria</taxon>
        <taxon>Hyphomicrobiales</taxon>
        <taxon>Rhizobiaceae</taxon>
        <taxon>Shinella</taxon>
    </lineage>
</organism>
<dbReference type="PANTHER" id="PTHR47473">
    <property type="entry name" value="BTA1P"/>
    <property type="match status" value="1"/>
</dbReference>
<accession>A0ABY9KBR8</accession>
<proteinExistence type="predicted"/>
<reference evidence="1 2" key="1">
    <citation type="submission" date="2023-08" db="EMBL/GenBank/DDBJ databases">
        <title>Pathogen: clinical or host-associated sample.</title>
        <authorList>
            <person name="Hergert J."/>
            <person name="Casey R."/>
            <person name="Wagner J."/>
            <person name="Young E.L."/>
            <person name="Oakeson K.F."/>
        </authorList>
    </citation>
    <scope>NUCLEOTIDE SEQUENCE [LARGE SCALE GENOMIC DNA]</scope>
    <source>
        <strain evidence="1 2">UPHL-collab-2</strain>
        <plasmid evidence="1 2">unnamed1</plasmid>
    </source>
</reference>
<evidence type="ECO:0000313" key="1">
    <source>
        <dbReference type="EMBL" id="WLS05129.1"/>
    </source>
</evidence>
<dbReference type="RefSeq" id="WP_306161603.1">
    <property type="nucleotide sequence ID" value="NZ_CP132315.1"/>
</dbReference>
<dbReference type="PANTHER" id="PTHR47473:SF1">
    <property type="entry name" value="METHYLTRANSFERASE DOMAIN-CONTAINING PROTEIN"/>
    <property type="match status" value="1"/>
</dbReference>
<evidence type="ECO:0000313" key="2">
    <source>
        <dbReference type="Proteomes" id="UP001225788"/>
    </source>
</evidence>
<sequence>MELMGFFQNLNFSSANEDGETELRALAGARRIVCLTGSGTRPLDMLLSTAEEVVALDINPIQNALLELKIVAIRSLEYEDLLAFLGIAKSTSRLSVYHKLRPALLSASRTIWDQKRHIIKAGVWHAGKWEKLLLWNSRFLKLLRGRDIEQLMRAPDLETQARLWVAKFANSKLQTALEMIGRDWIWRWVMREPAGEFLPPPQEVGKRLNDDFSRAARTFLFRESDFAALIFNGRHDADGALPVHLRLENYDLLRSRLGSLRIIEGGLADLPNLHLGQFDGFSLSDFGSYSNREFYEECWKGILAVAAPEARYCERIFMNDLPLPFETVSIDGPFSAALSSSDKAIIYRIRTGQIHGAGDG</sequence>
<dbReference type="EMBL" id="CP132315">
    <property type="protein sequence ID" value="WLS05129.1"/>
    <property type="molecule type" value="Genomic_DNA"/>
</dbReference>
<gene>
    <name evidence="1" type="ORF">Q9315_23490</name>
</gene>
<geneLocation type="plasmid" evidence="1 2">
    <name>unnamed1</name>
</geneLocation>
<protein>
    <submittedName>
        <fullName evidence="1">DUF3419 family protein</fullName>
    </submittedName>
</protein>